<evidence type="ECO:0000313" key="1">
    <source>
        <dbReference type="EMBL" id="CAD9313390.1"/>
    </source>
</evidence>
<reference evidence="1" key="1">
    <citation type="submission" date="2021-01" db="EMBL/GenBank/DDBJ databases">
        <authorList>
            <person name="Corre E."/>
            <person name="Pelletier E."/>
            <person name="Niang G."/>
            <person name="Scheremetjew M."/>
            <person name="Finn R."/>
            <person name="Kale V."/>
            <person name="Holt S."/>
            <person name="Cochrane G."/>
            <person name="Meng A."/>
            <person name="Brown T."/>
            <person name="Cohen L."/>
        </authorList>
    </citation>
    <scope>NUCLEOTIDE SEQUENCE</scope>
    <source>
        <strain evidence="1">FE7</strain>
    </source>
</reference>
<gene>
    <name evidence="1" type="ORF">SMAR1039_LOCUS514</name>
</gene>
<dbReference type="Pfam" id="PF04855">
    <property type="entry name" value="SNF5"/>
    <property type="match status" value="1"/>
</dbReference>
<dbReference type="InterPro" id="IPR006939">
    <property type="entry name" value="SNF5"/>
</dbReference>
<dbReference type="GO" id="GO:0000228">
    <property type="term" value="C:nuclear chromosome"/>
    <property type="evidence" value="ECO:0007669"/>
    <property type="project" value="InterPro"/>
</dbReference>
<protein>
    <submittedName>
        <fullName evidence="1">Uncharacterized protein</fullName>
    </submittedName>
</protein>
<proteinExistence type="predicted"/>
<accession>A0A7S1VYH7</accession>
<dbReference type="EMBL" id="HBGM01000735">
    <property type="protein sequence ID" value="CAD9313390.1"/>
    <property type="molecule type" value="Transcribed_RNA"/>
</dbReference>
<name>A0A7S1VYH7_9STRA</name>
<dbReference type="AlphaFoldDB" id="A0A7S1VYH7"/>
<dbReference type="GO" id="GO:0006338">
    <property type="term" value="P:chromatin remodeling"/>
    <property type="evidence" value="ECO:0007669"/>
    <property type="project" value="InterPro"/>
</dbReference>
<sequence>MGSITNLVPIRVDASSSNGTVHLIDSLIIDTTCLPVSHSSLSNNSTADVSILSLVDANASHLAESLIADAEVYGAVKSSKINIGRLDLLSDKQLYQTVEDQIRKQLLIGLGADKTTLISRGDGRNEQTTSSSAVPTSDNGVMRIKLRIRHENIAVEDEFDYDVNTSGIDGFDPFTIATNIVKDLNLPSEFVTSITTSILEQMYGLQVESGRGVPAAFIVDVTKEGSAKDIAKCVLGK</sequence>
<organism evidence="1">
    <name type="scientific">Skeletonema marinoi</name>
    <dbReference type="NCBI Taxonomy" id="267567"/>
    <lineage>
        <taxon>Eukaryota</taxon>
        <taxon>Sar</taxon>
        <taxon>Stramenopiles</taxon>
        <taxon>Ochrophyta</taxon>
        <taxon>Bacillariophyta</taxon>
        <taxon>Coscinodiscophyceae</taxon>
        <taxon>Thalassiosirophycidae</taxon>
        <taxon>Thalassiosirales</taxon>
        <taxon>Skeletonemataceae</taxon>
        <taxon>Skeletonema</taxon>
        <taxon>Skeletonema marinoi-dohrnii complex</taxon>
    </lineage>
</organism>